<evidence type="ECO:0000256" key="6">
    <source>
        <dbReference type="ARBA" id="ARBA00022801"/>
    </source>
</evidence>
<evidence type="ECO:0000256" key="11">
    <source>
        <dbReference type="HAMAP-Rule" id="MF_00179"/>
    </source>
</evidence>
<dbReference type="HAMAP" id="MF_00179">
    <property type="entry name" value="RibA"/>
    <property type="match status" value="1"/>
</dbReference>
<reference evidence="14 15" key="1">
    <citation type="submission" date="2018-11" db="EMBL/GenBank/DDBJ databases">
        <title>Erythrobacter spongiae sp. nov., isolated from a marine sponge.</title>
        <authorList>
            <person name="Zhuang L."/>
            <person name="Luo L."/>
        </authorList>
    </citation>
    <scope>NUCLEOTIDE SEQUENCE [LARGE SCALE GENOMIC DNA]</scope>
    <source>
        <strain evidence="14 15">HN-E23</strain>
    </source>
</reference>
<comment type="similarity">
    <text evidence="11">Belongs to the GTP cyclohydrolase II family.</text>
</comment>
<evidence type="ECO:0000256" key="10">
    <source>
        <dbReference type="ARBA" id="ARBA00049295"/>
    </source>
</evidence>
<evidence type="ECO:0000259" key="13">
    <source>
        <dbReference type="Pfam" id="PF00925"/>
    </source>
</evidence>
<dbReference type="Pfam" id="PF00925">
    <property type="entry name" value="GTP_cyclohydro2"/>
    <property type="match status" value="1"/>
</dbReference>
<dbReference type="Proteomes" id="UP000275232">
    <property type="component" value="Unassembled WGS sequence"/>
</dbReference>
<dbReference type="GO" id="GO:0008270">
    <property type="term" value="F:zinc ion binding"/>
    <property type="evidence" value="ECO:0007669"/>
    <property type="project" value="UniProtKB-UniRule"/>
</dbReference>
<keyword evidence="15" id="KW-1185">Reference proteome</keyword>
<dbReference type="InterPro" id="IPR000926">
    <property type="entry name" value="RibA"/>
</dbReference>
<feature type="binding site" evidence="11">
    <location>
        <begin position="312"/>
        <end position="316"/>
    </location>
    <ligand>
        <name>GTP</name>
        <dbReference type="ChEBI" id="CHEBI:37565"/>
    </ligand>
</feature>
<dbReference type="GO" id="GO:0005829">
    <property type="term" value="C:cytosol"/>
    <property type="evidence" value="ECO:0007669"/>
    <property type="project" value="TreeGrafter"/>
</dbReference>
<dbReference type="PANTHER" id="PTHR21327:SF18">
    <property type="entry name" value="3,4-DIHYDROXY-2-BUTANONE 4-PHOSPHATE SYNTHASE"/>
    <property type="match status" value="1"/>
</dbReference>
<evidence type="ECO:0000256" key="5">
    <source>
        <dbReference type="ARBA" id="ARBA00022741"/>
    </source>
</evidence>
<sequence>MRRLEPQAAAESGQPYAGRGRRPATLHGRAWLGRYRTPANRRAGAVLQLVELSQQGLAGKRSRAAARSHVDKPGPFGPGYRTPRAGRRAQLGQAERPRTARDGNRPLTRGSPSPARRVAQAVDALRHGWPIALEGAPVLQPVETAPDPATASARMLISAARAKTLRLANQREAADGHSPALIRAAEALDIAAALPIADPALDPANPLKGPFLAEELRWTDAARAAMELARVAGILPAFLVDPQPAGEAVALRAGDLATWSAPANLAIATRARLPIAARQDAEIVAFRSADDMREHVALVLGTRNSDRVPLVRLHSECLTGDIFGSLKCDCGPQLDGALAVMAREADAGGWGVLLYMRQEGRGIGLVNKLRAYRLQDDGYDTLDANARLGLPEEARDFPLAARMLDLMGIARVRLMTNNPEKVVALENAGITIVERVPHQLAPNPHNERYLATKRDRAGHLLR</sequence>
<protein>
    <recommendedName>
        <fullName evidence="11">GTP cyclohydrolase-2</fullName>
        <ecNumber evidence="11">3.5.4.25</ecNumber>
    </recommendedName>
    <alternativeName>
        <fullName evidence="11">GTP cyclohydrolase II</fullName>
    </alternativeName>
</protein>
<feature type="binding site" evidence="11">
    <location>
        <position position="328"/>
    </location>
    <ligand>
        <name>Zn(2+)</name>
        <dbReference type="ChEBI" id="CHEBI:29105"/>
        <note>catalytic</note>
    </ligand>
</feature>
<dbReference type="NCBIfam" id="NF001591">
    <property type="entry name" value="PRK00393.1"/>
    <property type="match status" value="1"/>
</dbReference>
<evidence type="ECO:0000256" key="8">
    <source>
        <dbReference type="ARBA" id="ARBA00023134"/>
    </source>
</evidence>
<name>A0A3N5CTD7_9SPHN</name>
<feature type="binding site" evidence="11">
    <location>
        <position position="330"/>
    </location>
    <ligand>
        <name>Zn(2+)</name>
        <dbReference type="ChEBI" id="CHEBI:29105"/>
        <note>catalytic</note>
    </ligand>
</feature>
<comment type="function">
    <text evidence="9 11">Catalyzes the conversion of GTP to 2,5-diamino-6-ribosylamino-4(3H)-pyrimidinone 5'-phosphate (DARP), formate and pyrophosphate.</text>
</comment>
<feature type="region of interest" description="Disordered" evidence="12">
    <location>
        <begin position="1"/>
        <end position="24"/>
    </location>
</feature>
<comment type="cofactor">
    <cofactor evidence="11">
        <name>Zn(2+)</name>
        <dbReference type="ChEBI" id="CHEBI:29105"/>
    </cofactor>
    <text evidence="11">Binds 1 zinc ion per subunit.</text>
</comment>
<dbReference type="PANTHER" id="PTHR21327">
    <property type="entry name" value="GTP CYCLOHYDROLASE II-RELATED"/>
    <property type="match status" value="1"/>
</dbReference>
<dbReference type="InterPro" id="IPR032677">
    <property type="entry name" value="GTP_cyclohydro_II"/>
</dbReference>
<comment type="caution">
    <text evidence="11">Lacks conserved residue(s) required for the propagation of feature annotation.</text>
</comment>
<feature type="domain" description="GTP cyclohydrolase II" evidence="13">
    <location>
        <begin position="270"/>
        <end position="437"/>
    </location>
</feature>
<evidence type="ECO:0000256" key="12">
    <source>
        <dbReference type="SAM" id="MobiDB-lite"/>
    </source>
</evidence>
<feature type="binding site" evidence="11">
    <location>
        <position position="381"/>
    </location>
    <ligand>
        <name>GTP</name>
        <dbReference type="ChEBI" id="CHEBI:37565"/>
    </ligand>
</feature>
<keyword evidence="5 11" id="KW-0547">Nucleotide-binding</keyword>
<keyword evidence="3 11" id="KW-0686">Riboflavin biosynthesis</keyword>
<keyword evidence="7 11" id="KW-0862">Zinc</keyword>
<evidence type="ECO:0000256" key="7">
    <source>
        <dbReference type="ARBA" id="ARBA00022833"/>
    </source>
</evidence>
<comment type="caution">
    <text evidence="14">The sequence shown here is derived from an EMBL/GenBank/DDBJ whole genome shotgun (WGS) entry which is preliminary data.</text>
</comment>
<comment type="catalytic activity">
    <reaction evidence="10 11">
        <text>GTP + 4 H2O = 2,5-diamino-6-hydroxy-4-(5-phosphoribosylamino)-pyrimidine + formate + 2 phosphate + 3 H(+)</text>
        <dbReference type="Rhea" id="RHEA:23704"/>
        <dbReference type="ChEBI" id="CHEBI:15377"/>
        <dbReference type="ChEBI" id="CHEBI:15378"/>
        <dbReference type="ChEBI" id="CHEBI:15740"/>
        <dbReference type="ChEBI" id="CHEBI:37565"/>
        <dbReference type="ChEBI" id="CHEBI:43474"/>
        <dbReference type="ChEBI" id="CHEBI:58614"/>
        <dbReference type="EC" id="3.5.4.25"/>
    </reaction>
</comment>
<keyword evidence="4 11" id="KW-0479">Metal-binding</keyword>
<dbReference type="InterPro" id="IPR036144">
    <property type="entry name" value="RibA-like_sf"/>
</dbReference>
<dbReference type="SUPFAM" id="SSF142695">
    <property type="entry name" value="RibA-like"/>
    <property type="match status" value="1"/>
</dbReference>
<accession>A0A3N5CTD7</accession>
<feature type="binding site" evidence="11">
    <location>
        <position position="317"/>
    </location>
    <ligand>
        <name>Zn(2+)</name>
        <dbReference type="ChEBI" id="CHEBI:29105"/>
        <note>catalytic</note>
    </ligand>
</feature>
<evidence type="ECO:0000256" key="1">
    <source>
        <dbReference type="ARBA" id="ARBA00004853"/>
    </source>
</evidence>
<feature type="binding site" evidence="11">
    <location>
        <position position="333"/>
    </location>
    <ligand>
        <name>GTP</name>
        <dbReference type="ChEBI" id="CHEBI:37565"/>
    </ligand>
</feature>
<evidence type="ECO:0000313" key="14">
    <source>
        <dbReference type="EMBL" id="RPF71566.1"/>
    </source>
</evidence>
<comment type="pathway">
    <text evidence="1 11">Cofactor biosynthesis; riboflavin biosynthesis; 5-amino-6-(D-ribitylamino)uracil from GTP: step 1/4.</text>
</comment>
<feature type="region of interest" description="Disordered" evidence="12">
    <location>
        <begin position="60"/>
        <end position="116"/>
    </location>
</feature>
<feature type="active site" description="Nucleophile" evidence="11">
    <location>
        <position position="395"/>
    </location>
</feature>
<evidence type="ECO:0000256" key="4">
    <source>
        <dbReference type="ARBA" id="ARBA00022723"/>
    </source>
</evidence>
<dbReference type="GO" id="GO:0003935">
    <property type="term" value="F:GTP cyclohydrolase II activity"/>
    <property type="evidence" value="ECO:0007669"/>
    <property type="project" value="UniProtKB-UniRule"/>
</dbReference>
<feature type="binding site" evidence="11">
    <location>
        <position position="421"/>
    </location>
    <ligand>
        <name>GTP</name>
        <dbReference type="ChEBI" id="CHEBI:37565"/>
    </ligand>
</feature>
<keyword evidence="8 11" id="KW-0342">GTP-binding</keyword>
<dbReference type="FunFam" id="3.40.50.10990:FF:000001">
    <property type="entry name" value="Riboflavin biosynthesis protein RibBA"/>
    <property type="match status" value="1"/>
</dbReference>
<feature type="binding site" evidence="11">
    <location>
        <position position="416"/>
    </location>
    <ligand>
        <name>GTP</name>
        <dbReference type="ChEBI" id="CHEBI:37565"/>
    </ligand>
</feature>
<dbReference type="UniPathway" id="UPA00275">
    <property type="reaction ID" value="UER00400"/>
</dbReference>
<evidence type="ECO:0000256" key="2">
    <source>
        <dbReference type="ARBA" id="ARBA00005520"/>
    </source>
</evidence>
<dbReference type="OrthoDB" id="9793111at2"/>
<comment type="similarity">
    <text evidence="2">In the N-terminal section; belongs to the DHBP synthase family.</text>
</comment>
<feature type="compositionally biased region" description="Basic and acidic residues" evidence="12">
    <location>
        <begin position="95"/>
        <end position="104"/>
    </location>
</feature>
<dbReference type="GO" id="GO:0009231">
    <property type="term" value="P:riboflavin biosynthetic process"/>
    <property type="evidence" value="ECO:0007669"/>
    <property type="project" value="UniProtKB-UniRule"/>
</dbReference>
<dbReference type="AlphaFoldDB" id="A0A3N5CTD7"/>
<dbReference type="EMBL" id="RPFZ01000001">
    <property type="protein sequence ID" value="RPF71566.1"/>
    <property type="molecule type" value="Genomic_DNA"/>
</dbReference>
<organism evidence="14 15">
    <name type="scientific">Aurantiacibacter spongiae</name>
    <dbReference type="NCBI Taxonomy" id="2488860"/>
    <lineage>
        <taxon>Bacteria</taxon>
        <taxon>Pseudomonadati</taxon>
        <taxon>Pseudomonadota</taxon>
        <taxon>Alphaproteobacteria</taxon>
        <taxon>Sphingomonadales</taxon>
        <taxon>Erythrobacteraceae</taxon>
        <taxon>Aurantiacibacter</taxon>
    </lineage>
</organism>
<evidence type="ECO:0000256" key="9">
    <source>
        <dbReference type="ARBA" id="ARBA00043932"/>
    </source>
</evidence>
<proteinExistence type="inferred from homology"/>
<feature type="binding site" evidence="11">
    <location>
        <begin position="359"/>
        <end position="361"/>
    </location>
    <ligand>
        <name>GTP</name>
        <dbReference type="ChEBI" id="CHEBI:37565"/>
    </ligand>
</feature>
<gene>
    <name evidence="11 14" type="primary">ribA</name>
    <name evidence="14" type="ORF">EG799_07995</name>
</gene>
<dbReference type="CDD" id="cd00641">
    <property type="entry name" value="GTP_cyclohydro2"/>
    <property type="match status" value="1"/>
</dbReference>
<evidence type="ECO:0000256" key="3">
    <source>
        <dbReference type="ARBA" id="ARBA00022619"/>
    </source>
</evidence>
<dbReference type="Gene3D" id="3.40.50.10990">
    <property type="entry name" value="GTP cyclohydrolase II"/>
    <property type="match status" value="1"/>
</dbReference>
<dbReference type="NCBIfam" id="TIGR00505">
    <property type="entry name" value="ribA"/>
    <property type="match status" value="1"/>
</dbReference>
<keyword evidence="6 11" id="KW-0378">Hydrolase</keyword>
<dbReference type="GO" id="GO:0005525">
    <property type="term" value="F:GTP binding"/>
    <property type="evidence" value="ECO:0007669"/>
    <property type="project" value="UniProtKB-KW"/>
</dbReference>
<dbReference type="EC" id="3.5.4.25" evidence="11"/>
<evidence type="ECO:0000313" key="15">
    <source>
        <dbReference type="Proteomes" id="UP000275232"/>
    </source>
</evidence>